<reference evidence="2 3" key="1">
    <citation type="journal article" date="2015" name="Sci. Rep.">
        <title>Genome of the facultative scuticociliatosis pathogen Pseudocohnilembus persalinus provides insight into its virulence through horizontal gene transfer.</title>
        <authorList>
            <person name="Xiong J."/>
            <person name="Wang G."/>
            <person name="Cheng J."/>
            <person name="Tian M."/>
            <person name="Pan X."/>
            <person name="Warren A."/>
            <person name="Jiang C."/>
            <person name="Yuan D."/>
            <person name="Miao W."/>
        </authorList>
    </citation>
    <scope>NUCLEOTIDE SEQUENCE [LARGE SCALE GENOMIC DNA]</scope>
    <source>
        <strain evidence="2">36N120E</strain>
    </source>
</reference>
<accession>A0A0V0QT45</accession>
<dbReference type="SUPFAM" id="SSF52047">
    <property type="entry name" value="RNI-like"/>
    <property type="match status" value="1"/>
</dbReference>
<proteinExistence type="predicted"/>
<dbReference type="InParanoid" id="A0A0V0QT45"/>
<keyword evidence="3" id="KW-1185">Reference proteome</keyword>
<dbReference type="InterPro" id="IPR001611">
    <property type="entry name" value="Leu-rich_rpt"/>
</dbReference>
<dbReference type="InterPro" id="IPR052394">
    <property type="entry name" value="LRR-containing"/>
</dbReference>
<feature type="transmembrane region" description="Helical" evidence="1">
    <location>
        <begin position="191"/>
        <end position="211"/>
    </location>
</feature>
<keyword evidence="1" id="KW-0472">Membrane</keyword>
<sequence length="1112" mass="130004">MQKEIDNMVQIDYRQKRVVINKFQLLGGMEPFESYMIPKPKTSRQFDENSLNLNESKNYNYSDNNSVGDDESVCQIKENPQKEIQLKQLEKKLWKQNAIQKSYIFFKIFQLCVTIAFGIFDEILDLIYISQNNFQYDKILYACILSVVMSPLIQLVVWAYFLSMPKIDVQSFYERQKLIKHYKVMDEYYKAIGYIVYNYLCFFFKCLFSVLKEIPMAMFYTLLSELKILPFYIAFTYQTEYLNKEIREFNDLELVKEEQTRYEDLECKRYKADLKKEKPEIKQIPIPESTADIILLGGIQLTKNVILRKITEDAILKNIMLIQDLMESVFEALPMLVIQYINNSINEAEGKEGWSLISTMSFLSSLFMVIVFSFKLTKIAFSAKLFPAIEFYNEIRNHRKTINNKNSQKDIQTSIEQGNTFNSLNNQDKQNDLKQKIINNNNKTVNDTKNQINTNTNNQKTIMETNDEDFTSIQQKLAKKKQSLVSQHFQTQQKKQTEFEKKNKLKCLNWITNQQSSIITVRTFNQLAQLCKNSDISLKGWKKIILDFENKPEDLILSKGKIIDLIQLLVLRVEHGTVMTINLKQADEFQILLGLFDRKISPNLQKLALNLRMNEFGSEGGKYLAYAFRENKLIKNLTLDLSQNELGYGGGVYFEKYLSENNIIQKLDLNLGKNNLTDKGGKHLGLGVYNNVSLTYLYLHLRENNLGKKTGQALGKAIEHNNTLKTLKMNLRWNNFESEGGKAIGNGLKKNISIDTLYINFWKGSGDQRNDCCKYMVQGLIQNTNPHLQDLTLLLRTNHLGDRNGEVFGELLKRNKTIQSLFLHLEHNLLSPESIKSLIQGIKHNKHVDNLKLNLADSSTELISINGEVQIYNIHQFDHSQFDWAVYNQHLYEQNKQCYLKNIVQFIEESRICRNYQSCDIDWKLRQQNLTLKVNELQEISQDKKSYVTLLLDNSKFPCNGTYYPSMNLAFETNLLFTFSYTYFFLYNAYRQKMVQQSEKYMSQNQQKQKQQMQQIQQQQLKSSQLQQQQQQQQNGNDSVFIQAQNVKQSNYMPPTYEQKKQIYQSFQQNGPDSLVGFRGQSSHGNSLVNNTLIKKYNLNNNVNSEMDQNYY</sequence>
<evidence type="ECO:0008006" key="4">
    <source>
        <dbReference type="Google" id="ProtNLM"/>
    </source>
</evidence>
<evidence type="ECO:0000256" key="1">
    <source>
        <dbReference type="SAM" id="Phobius"/>
    </source>
</evidence>
<dbReference type="SMART" id="SM00368">
    <property type="entry name" value="LRR_RI"/>
    <property type="match status" value="6"/>
</dbReference>
<dbReference type="PANTHER" id="PTHR24114:SF2">
    <property type="entry name" value="F-BOX DOMAIN-CONTAINING PROTEIN-RELATED"/>
    <property type="match status" value="1"/>
</dbReference>
<keyword evidence="1" id="KW-0812">Transmembrane</keyword>
<protein>
    <recommendedName>
        <fullName evidence="4">Transmembrane protein</fullName>
    </recommendedName>
</protein>
<feature type="transmembrane region" description="Helical" evidence="1">
    <location>
        <begin position="139"/>
        <end position="162"/>
    </location>
</feature>
<feature type="transmembrane region" description="Helical" evidence="1">
    <location>
        <begin position="102"/>
        <end position="119"/>
    </location>
</feature>
<comment type="caution">
    <text evidence="2">The sequence shown here is derived from an EMBL/GenBank/DDBJ whole genome shotgun (WGS) entry which is preliminary data.</text>
</comment>
<dbReference type="OrthoDB" id="341587at2759"/>
<organism evidence="2 3">
    <name type="scientific">Pseudocohnilembus persalinus</name>
    <name type="common">Ciliate</name>
    <dbReference type="NCBI Taxonomy" id="266149"/>
    <lineage>
        <taxon>Eukaryota</taxon>
        <taxon>Sar</taxon>
        <taxon>Alveolata</taxon>
        <taxon>Ciliophora</taxon>
        <taxon>Intramacronucleata</taxon>
        <taxon>Oligohymenophorea</taxon>
        <taxon>Scuticociliatia</taxon>
        <taxon>Philasterida</taxon>
        <taxon>Pseudocohnilembidae</taxon>
        <taxon>Pseudocohnilembus</taxon>
    </lineage>
</organism>
<dbReference type="Gene3D" id="3.80.10.10">
    <property type="entry name" value="Ribonuclease Inhibitor"/>
    <property type="match status" value="3"/>
</dbReference>
<gene>
    <name evidence="2" type="ORF">PPERSA_00699</name>
</gene>
<dbReference type="Proteomes" id="UP000054937">
    <property type="component" value="Unassembled WGS sequence"/>
</dbReference>
<dbReference type="PANTHER" id="PTHR24114">
    <property type="entry name" value="LEUCINE RICH REPEAT FAMILY PROTEIN"/>
    <property type="match status" value="1"/>
</dbReference>
<dbReference type="InterPro" id="IPR032675">
    <property type="entry name" value="LRR_dom_sf"/>
</dbReference>
<evidence type="ECO:0000313" key="3">
    <source>
        <dbReference type="Proteomes" id="UP000054937"/>
    </source>
</evidence>
<name>A0A0V0QT45_PSEPJ</name>
<keyword evidence="1" id="KW-1133">Transmembrane helix</keyword>
<dbReference type="EMBL" id="LDAU01000109">
    <property type="protein sequence ID" value="KRX05398.1"/>
    <property type="molecule type" value="Genomic_DNA"/>
</dbReference>
<dbReference type="AlphaFoldDB" id="A0A0V0QT45"/>
<evidence type="ECO:0000313" key="2">
    <source>
        <dbReference type="EMBL" id="KRX05398.1"/>
    </source>
</evidence>
<dbReference type="Pfam" id="PF13516">
    <property type="entry name" value="LRR_6"/>
    <property type="match status" value="2"/>
</dbReference>